<evidence type="ECO:0000256" key="4">
    <source>
        <dbReference type="ARBA" id="ARBA00022989"/>
    </source>
</evidence>
<reference evidence="11" key="2">
    <citation type="journal article" date="2019" name="Int. J. Syst. Evol. Microbiol.">
        <title>The Global Catalogue of Microorganisms (GCM) 10K type strain sequencing project: providing services to taxonomists for standard genome sequencing and annotation.</title>
        <authorList>
            <consortium name="The Broad Institute Genomics Platform"/>
            <consortium name="The Broad Institute Genome Sequencing Center for Infectious Disease"/>
            <person name="Wu L."/>
            <person name="Ma J."/>
        </authorList>
    </citation>
    <scope>NUCLEOTIDE SEQUENCE [LARGE SCALE GENOMIC DNA]</scope>
    <source>
        <strain evidence="11">JCM 10667</strain>
    </source>
</reference>
<feature type="transmembrane region" description="Helical" evidence="7">
    <location>
        <begin position="120"/>
        <end position="145"/>
    </location>
</feature>
<feature type="region of interest" description="Disordered" evidence="6">
    <location>
        <begin position="1"/>
        <end position="37"/>
    </location>
</feature>
<dbReference type="Proteomes" id="UP000549343">
    <property type="component" value="Unassembled WGS sequence"/>
</dbReference>
<comment type="similarity">
    <text evidence="2">Belongs to the acetate uptake transporter (AceTr) (TC 2.A.96) family.</text>
</comment>
<dbReference type="PANTHER" id="PTHR31123">
    <property type="entry name" value="ACCUMULATION OF DYADS PROTEIN 2-RELATED"/>
    <property type="match status" value="1"/>
</dbReference>
<comment type="caution">
    <text evidence="9">The sequence shown here is derived from an EMBL/GenBank/DDBJ whole genome shotgun (WGS) entry which is preliminary data.</text>
</comment>
<protein>
    <submittedName>
        <fullName evidence="9">Succinate-acetate transporter protein</fullName>
    </submittedName>
</protein>
<evidence type="ECO:0000313" key="9">
    <source>
        <dbReference type="EMBL" id="MBB4777449.1"/>
    </source>
</evidence>
<sequence length="273" mass="28171">MVRRRGRAVSPEPGAQAAVPPAEGAAPAAPGPVRERSEHAMWEDRTRVVLTPIAAPSILGLFGFAGATMMVGAWQAEWYGNALTPLILWPFALVFGGIAQLIATVWAYRARDGVATAMHGAWGSFWVAFGLLFGLVSIGAFPAALAPVAGTVSEGFAFWWVGLAVITALGAIAALGQNLAVTGVLATLAAGAGFTAAGWFAPSEWSLNVGGWLFVASAVIALYTAAAMMFEGSFGRTILPVGKLRRAAENVPGHKAARPLEYAGGQPGVKSGQ</sequence>
<dbReference type="GO" id="GO:0005886">
    <property type="term" value="C:plasma membrane"/>
    <property type="evidence" value="ECO:0007669"/>
    <property type="project" value="TreeGrafter"/>
</dbReference>
<dbReference type="GO" id="GO:0015123">
    <property type="term" value="F:acetate transmembrane transporter activity"/>
    <property type="evidence" value="ECO:0007669"/>
    <property type="project" value="TreeGrafter"/>
</dbReference>
<dbReference type="PANTHER" id="PTHR31123:SF1">
    <property type="entry name" value="ACCUMULATION OF DYADS PROTEIN 2-RELATED"/>
    <property type="match status" value="1"/>
</dbReference>
<evidence type="ECO:0000256" key="7">
    <source>
        <dbReference type="SAM" id="Phobius"/>
    </source>
</evidence>
<dbReference type="Pfam" id="PF01184">
    <property type="entry name" value="Gpr1_Fun34_YaaH"/>
    <property type="match status" value="1"/>
</dbReference>
<reference evidence="8" key="1">
    <citation type="journal article" date="2014" name="Int. J. Syst. Evol. Microbiol.">
        <title>Complete genome of a new Firmicutes species belonging to the dominant human colonic microbiota ('Ruminococcus bicirculans') reveals two chromosomes and a selective capacity to utilize plant glucans.</title>
        <authorList>
            <consortium name="NISC Comparative Sequencing Program"/>
            <person name="Wegmann U."/>
            <person name="Louis P."/>
            <person name="Goesmann A."/>
            <person name="Henrissat B."/>
            <person name="Duncan S.H."/>
            <person name="Flint H.J."/>
        </authorList>
    </citation>
    <scope>NUCLEOTIDE SEQUENCE</scope>
    <source>
        <strain evidence="8">JCM 10667</strain>
    </source>
</reference>
<name>A0A7W7II48_9ACTN</name>
<dbReference type="RefSeq" id="WP_184887896.1">
    <property type="nucleotide sequence ID" value="NZ_BAAAHD010000078.1"/>
</dbReference>
<feature type="transmembrane region" description="Helical" evidence="7">
    <location>
        <begin position="212"/>
        <end position="230"/>
    </location>
</feature>
<dbReference type="AlphaFoldDB" id="A0A7W7II48"/>
<dbReference type="EMBL" id="BAAAHD010000078">
    <property type="protein sequence ID" value="GAA0593885.1"/>
    <property type="molecule type" value="Genomic_DNA"/>
</dbReference>
<organism evidence="9 10">
    <name type="scientific">Actinomadura livida</name>
    <dbReference type="NCBI Taxonomy" id="79909"/>
    <lineage>
        <taxon>Bacteria</taxon>
        <taxon>Bacillati</taxon>
        <taxon>Actinomycetota</taxon>
        <taxon>Actinomycetes</taxon>
        <taxon>Streptosporangiales</taxon>
        <taxon>Thermomonosporaceae</taxon>
        <taxon>Actinomadura</taxon>
    </lineage>
</organism>
<evidence type="ECO:0000256" key="5">
    <source>
        <dbReference type="ARBA" id="ARBA00023136"/>
    </source>
</evidence>
<feature type="transmembrane region" description="Helical" evidence="7">
    <location>
        <begin position="182"/>
        <end position="200"/>
    </location>
</feature>
<reference evidence="9 10" key="3">
    <citation type="submission" date="2020-08" db="EMBL/GenBank/DDBJ databases">
        <title>Sequencing the genomes of 1000 actinobacteria strains.</title>
        <authorList>
            <person name="Klenk H.-P."/>
        </authorList>
    </citation>
    <scope>NUCLEOTIDE SEQUENCE [LARGE SCALE GENOMIC DNA]</scope>
    <source>
        <strain evidence="9 10">DSM 44772</strain>
    </source>
</reference>
<dbReference type="Proteomes" id="UP001501427">
    <property type="component" value="Unassembled WGS sequence"/>
</dbReference>
<gene>
    <name evidence="9" type="ORF">F4557_005867</name>
    <name evidence="8" type="ORF">GCM10009546_65180</name>
</gene>
<feature type="transmembrane region" description="Helical" evidence="7">
    <location>
        <begin position="86"/>
        <end position="108"/>
    </location>
</feature>
<evidence type="ECO:0000256" key="2">
    <source>
        <dbReference type="ARBA" id="ARBA00005587"/>
    </source>
</evidence>
<feature type="transmembrane region" description="Helical" evidence="7">
    <location>
        <begin position="48"/>
        <end position="74"/>
    </location>
</feature>
<feature type="transmembrane region" description="Helical" evidence="7">
    <location>
        <begin position="157"/>
        <end position="175"/>
    </location>
</feature>
<keyword evidence="4 7" id="KW-1133">Transmembrane helix</keyword>
<evidence type="ECO:0000256" key="6">
    <source>
        <dbReference type="SAM" id="MobiDB-lite"/>
    </source>
</evidence>
<keyword evidence="5 7" id="KW-0472">Membrane</keyword>
<evidence type="ECO:0000256" key="3">
    <source>
        <dbReference type="ARBA" id="ARBA00022692"/>
    </source>
</evidence>
<evidence type="ECO:0000313" key="11">
    <source>
        <dbReference type="Proteomes" id="UP001501427"/>
    </source>
</evidence>
<accession>A0A7W7II48</accession>
<dbReference type="InterPro" id="IPR051633">
    <property type="entry name" value="AceTr"/>
</dbReference>
<feature type="compositionally biased region" description="Low complexity" evidence="6">
    <location>
        <begin position="11"/>
        <end position="32"/>
    </location>
</feature>
<evidence type="ECO:0000313" key="8">
    <source>
        <dbReference type="EMBL" id="GAA0593885.1"/>
    </source>
</evidence>
<dbReference type="EMBL" id="JACHMV010000001">
    <property type="protein sequence ID" value="MBB4777449.1"/>
    <property type="molecule type" value="Genomic_DNA"/>
</dbReference>
<proteinExistence type="inferred from homology"/>
<evidence type="ECO:0000256" key="1">
    <source>
        <dbReference type="ARBA" id="ARBA00004141"/>
    </source>
</evidence>
<evidence type="ECO:0000313" key="10">
    <source>
        <dbReference type="Proteomes" id="UP000549343"/>
    </source>
</evidence>
<keyword evidence="3 7" id="KW-0812">Transmembrane</keyword>
<comment type="subcellular location">
    <subcellularLocation>
        <location evidence="1">Membrane</location>
        <topology evidence="1">Multi-pass membrane protein</topology>
    </subcellularLocation>
</comment>
<keyword evidence="11" id="KW-1185">Reference proteome</keyword>
<dbReference type="InterPro" id="IPR000791">
    <property type="entry name" value="Gpr1/Fun34/SatP-like"/>
</dbReference>
<reference evidence="8" key="4">
    <citation type="submission" date="2023-12" db="EMBL/GenBank/DDBJ databases">
        <authorList>
            <person name="Sun Q."/>
            <person name="Inoue M."/>
        </authorList>
    </citation>
    <scope>NUCLEOTIDE SEQUENCE</scope>
    <source>
        <strain evidence="8">JCM 10667</strain>
    </source>
</reference>